<dbReference type="Proteomes" id="UP000231282">
    <property type="component" value="Unassembled WGS sequence"/>
</dbReference>
<evidence type="ECO:0000256" key="1">
    <source>
        <dbReference type="SAM" id="Phobius"/>
    </source>
</evidence>
<dbReference type="AlphaFoldDB" id="A0A2H0WR98"/>
<dbReference type="InterPro" id="IPR025101">
    <property type="entry name" value="DUF4012"/>
</dbReference>
<comment type="caution">
    <text evidence="2">The sequence shown here is derived from an EMBL/GenBank/DDBJ whole genome shotgun (WGS) entry which is preliminary data.</text>
</comment>
<name>A0A2H0WR98_9BACT</name>
<feature type="transmembrane region" description="Helical" evidence="1">
    <location>
        <begin position="41"/>
        <end position="60"/>
    </location>
</feature>
<gene>
    <name evidence="2" type="ORF">COT63_01295</name>
</gene>
<evidence type="ECO:0000313" key="2">
    <source>
        <dbReference type="EMBL" id="PIS15176.1"/>
    </source>
</evidence>
<evidence type="ECO:0008006" key="4">
    <source>
        <dbReference type="Google" id="ProtNLM"/>
    </source>
</evidence>
<sequence>MKNFKFQISNFKSKKEEIPHLGLEDSPMQNSLFSKKASKKVFITAGGALIILLILIWFFAVNPVLTLKDNLQKSQGLFAEAQQGLSEKNLPFLEEKISQGTTLLANCNQPLKKLAWLKIIPKIGGYYRNGKLILESADYLSQSITLTIEAISSYTDILGFKNGQEATSSGETTQGRIQFLLESGQDLAGKIDDIHQNLNLANDKIQEINPQYLPDEFQGIKIKEKFDQIKETLEQANQLMGGSKSILENLSYFLGKEEPRTYLVLFQNNAELRSSGGFLTAYALLKVDNGQPTPLLSQDIYDLDNRLNKRIEAPRPIKDYLPNVYYWNLRDMNLSPDFKVSMENFYQYYQTIPQVYEADGILAVDTQFLADLLSVLGPIGVPSWGTFSSESDDRCFGCPQVIYELERLADKPTSEFRTDRKAVIGPLMHSILLNMMGASAEKMPKLFEALITSIEEKHVLFYFPQEEKQEAIEGLNLGGRIKETDSDYFHLNDTNFAGAKSNMFIEETIEQKITVESDGSIIREVKVKYQNPAPPSDCNLESGGLCLNGLYRNWFRFYVPKGSTLLEMKGSEVEPLVYEELEKTVFEGFFGDKYPLHPQGGVTLVSIKYKLPFEYKNQDSYSLLIQKQPGTKNHHYQVSYGKEVKEFDLNKDRILSW</sequence>
<proteinExistence type="predicted"/>
<keyword evidence="1" id="KW-0472">Membrane</keyword>
<dbReference type="EMBL" id="PEZH01000023">
    <property type="protein sequence ID" value="PIS15176.1"/>
    <property type="molecule type" value="Genomic_DNA"/>
</dbReference>
<organism evidence="2 3">
    <name type="scientific">Candidatus Shapirobacteria bacterium CG09_land_8_20_14_0_10_38_17</name>
    <dbReference type="NCBI Taxonomy" id="1974884"/>
    <lineage>
        <taxon>Bacteria</taxon>
        <taxon>Candidatus Shapironibacteriota</taxon>
    </lineage>
</organism>
<evidence type="ECO:0000313" key="3">
    <source>
        <dbReference type="Proteomes" id="UP000231282"/>
    </source>
</evidence>
<reference evidence="3" key="1">
    <citation type="submission" date="2017-09" db="EMBL/GenBank/DDBJ databases">
        <title>Depth-based differentiation of microbial function through sediment-hosted aquifers and enrichment of novel symbionts in the deep terrestrial subsurface.</title>
        <authorList>
            <person name="Probst A.J."/>
            <person name="Ladd B."/>
            <person name="Jarett J.K."/>
            <person name="Geller-Mcgrath D.E."/>
            <person name="Sieber C.M.K."/>
            <person name="Emerson J.B."/>
            <person name="Anantharaman K."/>
            <person name="Thomas B.C."/>
            <person name="Malmstrom R."/>
            <person name="Stieglmeier M."/>
            <person name="Klingl A."/>
            <person name="Woyke T."/>
            <person name="Ryan C.M."/>
            <person name="Banfield J.F."/>
        </authorList>
    </citation>
    <scope>NUCLEOTIDE SEQUENCE [LARGE SCALE GENOMIC DNA]</scope>
</reference>
<dbReference type="Pfam" id="PF13196">
    <property type="entry name" value="DUF4012"/>
    <property type="match status" value="1"/>
</dbReference>
<accession>A0A2H0WR98</accession>
<keyword evidence="1" id="KW-1133">Transmembrane helix</keyword>
<keyword evidence="1" id="KW-0812">Transmembrane</keyword>
<protein>
    <recommendedName>
        <fullName evidence="4">DUF4012 domain-containing protein</fullName>
    </recommendedName>
</protein>